<evidence type="ECO:0000313" key="2">
    <source>
        <dbReference type="EMBL" id="WZU68005.1"/>
    </source>
</evidence>
<organism evidence="2 3">
    <name type="scientific">Yoonia rhodophyticola</name>
    <dbReference type="NCBI Taxonomy" id="3137370"/>
    <lineage>
        <taxon>Bacteria</taxon>
        <taxon>Pseudomonadati</taxon>
        <taxon>Pseudomonadota</taxon>
        <taxon>Alphaproteobacteria</taxon>
        <taxon>Rhodobacterales</taxon>
        <taxon>Paracoccaceae</taxon>
        <taxon>Yoonia</taxon>
    </lineage>
</organism>
<name>A0AAN0MB46_9RHOB</name>
<feature type="chain" id="PRO_5042879881" description="Tat pathway signal sequence domain protein" evidence="1">
    <location>
        <begin position="27"/>
        <end position="148"/>
    </location>
</feature>
<dbReference type="RefSeq" id="WP_342077299.1">
    <property type="nucleotide sequence ID" value="NZ_CP151767.2"/>
</dbReference>
<dbReference type="KEGG" id="yrh:AABB31_03410"/>
<gene>
    <name evidence="2" type="ORF">AABB31_03410</name>
</gene>
<protein>
    <recommendedName>
        <fullName evidence="4">Tat pathway signal sequence domain protein</fullName>
    </recommendedName>
</protein>
<evidence type="ECO:0008006" key="4">
    <source>
        <dbReference type="Google" id="ProtNLM"/>
    </source>
</evidence>
<reference evidence="3" key="1">
    <citation type="submission" date="2024-04" db="EMBL/GenBank/DDBJ databases">
        <title>Phylogenomic analyses of a clade within the roseobacter group suggest taxonomic reassignments of species of the genera Aestuariivita, Citreicella, Loktanella, Nautella, Pelagibaca, Ruegeria, Thalassobius, Thiobacimonas and Tropicibacter, and the proposal o.</title>
        <authorList>
            <person name="Jeon C.O."/>
        </authorList>
    </citation>
    <scope>NUCLEOTIDE SEQUENCE [LARGE SCALE GENOMIC DNA]</scope>
    <source>
        <strain evidence="3">SS1-5</strain>
    </source>
</reference>
<dbReference type="EMBL" id="CP151767">
    <property type="protein sequence ID" value="WZU68005.1"/>
    <property type="molecule type" value="Genomic_DNA"/>
</dbReference>
<dbReference type="AlphaFoldDB" id="A0AAN0MB46"/>
<keyword evidence="3" id="KW-1185">Reference proteome</keyword>
<reference evidence="2 3" key="2">
    <citation type="submission" date="2024-08" db="EMBL/GenBank/DDBJ databases">
        <title>Phylogenomic analyses of a clade within the roseobacter group suggest taxonomic reassignments of species of the genera Aestuariivita, Citreicella, Loktanella, Nautella, Pelagibaca, Ruegeria, Thalassobius, Thiobacimonas and Tropicibacter, and the proposal o.</title>
        <authorList>
            <person name="Jeon C.O."/>
        </authorList>
    </citation>
    <scope>NUCLEOTIDE SEQUENCE [LARGE SCALE GENOMIC DNA]</scope>
    <source>
        <strain evidence="2 3">SS1-5</strain>
    </source>
</reference>
<accession>A0AAN0MB46</accession>
<keyword evidence="1" id="KW-0732">Signal</keyword>
<feature type="signal peptide" evidence="1">
    <location>
        <begin position="1"/>
        <end position="26"/>
    </location>
</feature>
<evidence type="ECO:0000256" key="1">
    <source>
        <dbReference type="SAM" id="SignalP"/>
    </source>
</evidence>
<sequence>MLFKNVISGFTAALFGGAMIAMPAMAQDTQTPRFSLELNNAADTEQGGCRLTYVAANQTGLAIEAISYQVAVFDADGGVTDLLVLEFGNLIAGKTKVVQFDLAGRGCADISRITVNEVAECALADGGVGDFCLTGLETASRGAIQFGI</sequence>
<dbReference type="Proteomes" id="UP001470809">
    <property type="component" value="Chromosome"/>
</dbReference>
<proteinExistence type="predicted"/>
<evidence type="ECO:0000313" key="3">
    <source>
        <dbReference type="Proteomes" id="UP001470809"/>
    </source>
</evidence>